<dbReference type="InterPro" id="IPR035376">
    <property type="entry name" value="NigD_C"/>
</dbReference>
<evidence type="ECO:0000313" key="2">
    <source>
        <dbReference type="EMBL" id="MST84087.1"/>
    </source>
</evidence>
<evidence type="ECO:0000313" key="3">
    <source>
        <dbReference type="Proteomes" id="UP000438914"/>
    </source>
</evidence>
<comment type="caution">
    <text evidence="2">The sequence shown here is derived from an EMBL/GenBank/DDBJ whole genome shotgun (WGS) entry which is preliminary data.</text>
</comment>
<feature type="domain" description="NigD-like C-terminal" evidence="1">
    <location>
        <begin position="107"/>
        <end position="198"/>
    </location>
</feature>
<dbReference type="PROSITE" id="PS51257">
    <property type="entry name" value="PROKAR_LIPOPROTEIN"/>
    <property type="match status" value="1"/>
</dbReference>
<proteinExistence type="predicted"/>
<sequence>MSMRIPKPAAVLLLIAGVLLLLSCKNDSYESGDSRYSYLRADFCMMHTSDKGAIDYLLIDGGDTVRIATPVKLNWASKADSLYRALVYYDVITRQMFSATSVLVTQPVSKQKAATLSTDAITVESTWEGGGFFNVAFNVKTGQTDEQQKAQQVGLVVDTIIKHDNGAPDDIYLMLTHNQNGQPEYYTVRGYLSTPLVKNTRYHLLNQP</sequence>
<protein>
    <recommendedName>
        <fullName evidence="1">NigD-like C-terminal domain-containing protein</fullName>
    </recommendedName>
</protein>
<dbReference type="Pfam" id="PF17415">
    <property type="entry name" value="NigD_C"/>
    <property type="match status" value="1"/>
</dbReference>
<dbReference type="EMBL" id="VUNG01000009">
    <property type="protein sequence ID" value="MST84087.1"/>
    <property type="molecule type" value="Genomic_DNA"/>
</dbReference>
<dbReference type="Gene3D" id="2.60.40.2370">
    <property type="entry name" value="NigD-like, C-terminal beta sandwich domain"/>
    <property type="match status" value="1"/>
</dbReference>
<name>A0A7K0KDS0_9BACT</name>
<gene>
    <name evidence="2" type="ORF">FYJ73_05305</name>
</gene>
<evidence type="ECO:0000259" key="1">
    <source>
        <dbReference type="Pfam" id="PF17415"/>
    </source>
</evidence>
<reference evidence="2 3" key="1">
    <citation type="submission" date="2019-08" db="EMBL/GenBank/DDBJ databases">
        <title>In-depth cultivation of the pig gut microbiome towards novel bacterial diversity and tailored functional studies.</title>
        <authorList>
            <person name="Wylensek D."/>
            <person name="Hitch T.C.A."/>
            <person name="Clavel T."/>
        </authorList>
    </citation>
    <scope>NUCLEOTIDE SEQUENCE [LARGE SCALE GENOMIC DNA]</scope>
    <source>
        <strain evidence="2 3">LKV-178-WT-2A</strain>
    </source>
</reference>
<dbReference type="InterPro" id="IPR038143">
    <property type="entry name" value="NigD-like_C_dom_sf"/>
</dbReference>
<dbReference type="Proteomes" id="UP000438914">
    <property type="component" value="Unassembled WGS sequence"/>
</dbReference>
<keyword evidence="3" id="KW-1185">Reference proteome</keyword>
<organism evidence="2 3">
    <name type="scientific">Hallella mizrahii</name>
    <dbReference type="NCBI Taxonomy" id="2606637"/>
    <lineage>
        <taxon>Bacteria</taxon>
        <taxon>Pseudomonadati</taxon>
        <taxon>Bacteroidota</taxon>
        <taxon>Bacteroidia</taxon>
        <taxon>Bacteroidales</taxon>
        <taxon>Prevotellaceae</taxon>
        <taxon>Hallella</taxon>
    </lineage>
</organism>
<dbReference type="AlphaFoldDB" id="A0A7K0KDS0"/>
<accession>A0A7K0KDS0</accession>